<sequence length="164" mass="19219">MKPLIQDLKEKKLAGQRTKMSLLNNKTAELWKSFLPRRKEITGKLTSDLFSLQIYDTSYFDNFDPGKVFEKWALVEVSDFKNIPDKMESFLLSGGKYAVFHYKGLSNDSSIFEYIFSTWLPASDYELDMRPHFEILGENYSNNNPNSEEEIWIPIKKKNSRLEI</sequence>
<feature type="domain" description="AraC effector-binding" evidence="1">
    <location>
        <begin position="1"/>
        <end position="156"/>
    </location>
</feature>
<protein>
    <submittedName>
        <fullName evidence="2">AraC family transcriptional regulator</fullName>
    </submittedName>
</protein>
<organism evidence="2 3">
    <name type="scientific">Ancylomarina salipaludis</name>
    <dbReference type="NCBI Taxonomy" id="2501299"/>
    <lineage>
        <taxon>Bacteria</taxon>
        <taxon>Pseudomonadati</taxon>
        <taxon>Bacteroidota</taxon>
        <taxon>Bacteroidia</taxon>
        <taxon>Marinilabiliales</taxon>
        <taxon>Marinifilaceae</taxon>
        <taxon>Ancylomarina</taxon>
    </lineage>
</organism>
<dbReference type="InterPro" id="IPR029442">
    <property type="entry name" value="GyrI-like"/>
</dbReference>
<dbReference type="InterPro" id="IPR010499">
    <property type="entry name" value="AraC_E-bd"/>
</dbReference>
<dbReference type="Proteomes" id="UP000289703">
    <property type="component" value="Unassembled WGS sequence"/>
</dbReference>
<gene>
    <name evidence="2" type="ORF">EO244_07150</name>
</gene>
<dbReference type="InterPro" id="IPR053182">
    <property type="entry name" value="YobU-like_regulator"/>
</dbReference>
<dbReference type="OrthoDB" id="9816011at2"/>
<dbReference type="Gene3D" id="3.20.80.10">
    <property type="entry name" value="Regulatory factor, effector binding domain"/>
    <property type="match status" value="1"/>
</dbReference>
<dbReference type="EMBL" id="SAXA01000005">
    <property type="protein sequence ID" value="RXQ95746.1"/>
    <property type="molecule type" value="Genomic_DNA"/>
</dbReference>
<proteinExistence type="predicted"/>
<evidence type="ECO:0000313" key="2">
    <source>
        <dbReference type="EMBL" id="RXQ95746.1"/>
    </source>
</evidence>
<dbReference type="AlphaFoldDB" id="A0A4Q1JNN3"/>
<dbReference type="SUPFAM" id="SSF55136">
    <property type="entry name" value="Probable bacterial effector-binding domain"/>
    <property type="match status" value="1"/>
</dbReference>
<comment type="caution">
    <text evidence="2">The sequence shown here is derived from an EMBL/GenBank/DDBJ whole genome shotgun (WGS) entry which is preliminary data.</text>
</comment>
<dbReference type="PANTHER" id="PTHR36444">
    <property type="entry name" value="TRANSCRIPTIONAL REGULATOR PROTEIN YOBU-RELATED"/>
    <property type="match status" value="1"/>
</dbReference>
<evidence type="ECO:0000313" key="3">
    <source>
        <dbReference type="Proteomes" id="UP000289703"/>
    </source>
</evidence>
<name>A0A4Q1JNN3_9BACT</name>
<evidence type="ECO:0000259" key="1">
    <source>
        <dbReference type="SMART" id="SM00871"/>
    </source>
</evidence>
<dbReference type="Pfam" id="PF06445">
    <property type="entry name" value="GyrI-like"/>
    <property type="match status" value="1"/>
</dbReference>
<dbReference type="InterPro" id="IPR011256">
    <property type="entry name" value="Reg_factor_effector_dom_sf"/>
</dbReference>
<accession>A0A4Q1JNN3</accession>
<keyword evidence="3" id="KW-1185">Reference proteome</keyword>
<reference evidence="2 3" key="1">
    <citation type="submission" date="2019-01" db="EMBL/GenBank/DDBJ databases">
        <title>Ancylomarina salipaludis sp. nov., isolated from a salt marsh.</title>
        <authorList>
            <person name="Yoon J.-H."/>
        </authorList>
    </citation>
    <scope>NUCLEOTIDE SEQUENCE [LARGE SCALE GENOMIC DNA]</scope>
    <source>
        <strain evidence="2 3">SHSM-M15</strain>
    </source>
</reference>
<dbReference type="PANTHER" id="PTHR36444:SF2">
    <property type="entry name" value="TRANSCRIPTIONAL REGULATOR PROTEIN YOBU-RELATED"/>
    <property type="match status" value="1"/>
</dbReference>
<dbReference type="SMART" id="SM00871">
    <property type="entry name" value="AraC_E_bind"/>
    <property type="match status" value="1"/>
</dbReference>